<dbReference type="GO" id="GO:0016020">
    <property type="term" value="C:membrane"/>
    <property type="evidence" value="ECO:0007669"/>
    <property type="project" value="InterPro"/>
</dbReference>
<comment type="caution">
    <text evidence="3">The sequence shown here is derived from an EMBL/GenBank/DDBJ whole genome shotgun (WGS) entry which is preliminary data.</text>
</comment>
<keyword evidence="2" id="KW-0472">Membrane</keyword>
<proteinExistence type="inferred from homology"/>
<name>A0A8S1RM44_9CILI</name>
<dbReference type="Pfam" id="PF00344">
    <property type="entry name" value="SecY"/>
    <property type="match status" value="1"/>
</dbReference>
<accession>A0A8S1RM44</accession>
<dbReference type="InterPro" id="IPR002208">
    <property type="entry name" value="SecY/SEC61-alpha"/>
</dbReference>
<evidence type="ECO:0000256" key="1">
    <source>
        <dbReference type="RuleBase" id="RU004349"/>
    </source>
</evidence>
<dbReference type="GO" id="GO:0015031">
    <property type="term" value="P:protein transport"/>
    <property type="evidence" value="ECO:0007669"/>
    <property type="project" value="InterPro"/>
</dbReference>
<keyword evidence="2" id="KW-0812">Transmembrane</keyword>
<evidence type="ECO:0000313" key="4">
    <source>
        <dbReference type="Proteomes" id="UP000692954"/>
    </source>
</evidence>
<sequence>MIVILYYNQQDFHCICNLFDISNIILKNKYRDNQSKITQICTRKPFTKKIKILILNFTSHNIIYIQLNHQYFLQGFKVDIPIKNYKFKGGLTSYPIKLFYTSNIPIILQTALVSNLYFLSQFLYRNFRGNFLIRLLGHWQELDGVQTVPIGGLVYYVSPPKSISEAIFDPIHISIVHCLHSWNKCSITKDLSIAKLLNELDMQIVRHRDSSVKEELKRYIPIPASFGGKCIRALTILADFLGAIGPGTVILLSVTIIYGYLETLKKEKEQGTLELF</sequence>
<keyword evidence="2" id="KW-1133">Transmembrane helix</keyword>
<reference evidence="3" key="1">
    <citation type="submission" date="2021-01" db="EMBL/GenBank/DDBJ databases">
        <authorList>
            <consortium name="Genoscope - CEA"/>
            <person name="William W."/>
        </authorList>
    </citation>
    <scope>NUCLEOTIDE SEQUENCE</scope>
</reference>
<dbReference type="AlphaFoldDB" id="A0A8S1RM44"/>
<evidence type="ECO:0000256" key="2">
    <source>
        <dbReference type="SAM" id="Phobius"/>
    </source>
</evidence>
<protein>
    <submittedName>
        <fullName evidence="3">Uncharacterized protein</fullName>
    </submittedName>
</protein>
<dbReference type="Proteomes" id="UP000692954">
    <property type="component" value="Unassembled WGS sequence"/>
</dbReference>
<dbReference type="EMBL" id="CAJJDN010000183">
    <property type="protein sequence ID" value="CAD8128069.1"/>
    <property type="molecule type" value="Genomic_DNA"/>
</dbReference>
<dbReference type="OrthoDB" id="1919022at2759"/>
<organism evidence="3 4">
    <name type="scientific">Paramecium sonneborni</name>
    <dbReference type="NCBI Taxonomy" id="65129"/>
    <lineage>
        <taxon>Eukaryota</taxon>
        <taxon>Sar</taxon>
        <taxon>Alveolata</taxon>
        <taxon>Ciliophora</taxon>
        <taxon>Intramacronucleata</taxon>
        <taxon>Oligohymenophorea</taxon>
        <taxon>Peniculida</taxon>
        <taxon>Parameciidae</taxon>
        <taxon>Paramecium</taxon>
    </lineage>
</organism>
<gene>
    <name evidence="3" type="ORF">PSON_ATCC_30995.1.T1830002</name>
</gene>
<keyword evidence="4" id="KW-1185">Reference proteome</keyword>
<dbReference type="PANTHER" id="PTHR10906">
    <property type="entry name" value="SECY/SEC61-ALPHA FAMILY MEMBER"/>
    <property type="match status" value="1"/>
</dbReference>
<comment type="similarity">
    <text evidence="1">Belongs to the SecY/SEC61-alpha family.</text>
</comment>
<evidence type="ECO:0000313" key="3">
    <source>
        <dbReference type="EMBL" id="CAD8128069.1"/>
    </source>
</evidence>
<feature type="transmembrane region" description="Helical" evidence="2">
    <location>
        <begin position="240"/>
        <end position="261"/>
    </location>
</feature>